<dbReference type="AlphaFoldDB" id="T0C4D4"/>
<sequence length="56" mass="6528">MATLRQIVDYLESSDYRSQAGHLAQDPMFSELKQLAQEKRQPEYPVEVRQEAVDEC</sequence>
<dbReference type="RefSeq" id="WP_021296304.1">
    <property type="nucleotide sequence ID" value="NZ_AURB01000126.1"/>
</dbReference>
<dbReference type="EMBL" id="CP080467">
    <property type="protein sequence ID" value="UNO48317.1"/>
    <property type="molecule type" value="Genomic_DNA"/>
</dbReference>
<proteinExistence type="predicted"/>
<dbReference type="Proteomes" id="UP000829401">
    <property type="component" value="Chromosome"/>
</dbReference>
<accession>T0C4D4</accession>
<evidence type="ECO:0000313" key="1">
    <source>
        <dbReference type="EMBL" id="UNO48317.1"/>
    </source>
</evidence>
<accession>A0A9E6ZFU4</accession>
<evidence type="ECO:0000313" key="2">
    <source>
        <dbReference type="Proteomes" id="UP000829401"/>
    </source>
</evidence>
<reference evidence="2" key="1">
    <citation type="journal article" date="2022" name="G3 (Bethesda)">
        <title>Unveiling the complete genome sequence of Alicyclobacillus acidoterrestris DSM 3922T, a taint-producing strain.</title>
        <authorList>
            <person name="Leonardo I.C."/>
            <person name="Barreto Crespo M.T."/>
            <person name="Gaspar F.B."/>
        </authorList>
    </citation>
    <scope>NUCLEOTIDE SEQUENCE [LARGE SCALE GENOMIC DNA]</scope>
    <source>
        <strain evidence="2">DSM 3922</strain>
    </source>
</reference>
<protein>
    <submittedName>
        <fullName evidence="1">Uncharacterized protein</fullName>
    </submittedName>
</protein>
<gene>
    <name evidence="1" type="ORF">K1I37_16820</name>
</gene>
<dbReference type="KEGG" id="aaco:K1I37_16820"/>
<name>T0C4D4_ALIAG</name>
<keyword evidence="2" id="KW-1185">Reference proteome</keyword>
<dbReference type="STRING" id="1356854.N007_06315"/>
<organism evidence="1 2">
    <name type="scientific">Alicyclobacillus acidoterrestris (strain ATCC 49025 / DSM 3922 / CIP 106132 / NCIMB 13137 / GD3B)</name>
    <dbReference type="NCBI Taxonomy" id="1356854"/>
    <lineage>
        <taxon>Bacteria</taxon>
        <taxon>Bacillati</taxon>
        <taxon>Bacillota</taxon>
        <taxon>Bacilli</taxon>
        <taxon>Bacillales</taxon>
        <taxon>Alicyclobacillaceae</taxon>
        <taxon>Alicyclobacillus</taxon>
    </lineage>
</organism>